<evidence type="ECO:0000313" key="6">
    <source>
        <dbReference type="EMBL" id="ARU79076.1"/>
    </source>
</evidence>
<feature type="transmembrane region" description="Helical" evidence="5">
    <location>
        <begin position="31"/>
        <end position="53"/>
    </location>
</feature>
<comment type="similarity">
    <text evidence="1 4">Belongs to the glycosyl hydrolase 1 family.</text>
</comment>
<protein>
    <submittedName>
        <fullName evidence="6">Beta-glucosidase 8 GH1 family</fullName>
    </submittedName>
</protein>
<dbReference type="SUPFAM" id="SSF51445">
    <property type="entry name" value="(Trans)glycosidases"/>
    <property type="match status" value="1"/>
</dbReference>
<keyword evidence="3" id="KW-0326">Glycosidase</keyword>
<dbReference type="InterPro" id="IPR033132">
    <property type="entry name" value="GH_1_N_CS"/>
</dbReference>
<organism evidence="6">
    <name type="scientific">Camellia sinensis</name>
    <name type="common">Tea plant</name>
    <name type="synonym">Thea sinensis</name>
    <dbReference type="NCBI Taxonomy" id="4442"/>
    <lineage>
        <taxon>Eukaryota</taxon>
        <taxon>Viridiplantae</taxon>
        <taxon>Streptophyta</taxon>
        <taxon>Embryophyta</taxon>
        <taxon>Tracheophyta</taxon>
        <taxon>Spermatophyta</taxon>
        <taxon>Magnoliopsida</taxon>
        <taxon>eudicotyledons</taxon>
        <taxon>Gunneridae</taxon>
        <taxon>Pentapetalae</taxon>
        <taxon>asterids</taxon>
        <taxon>Ericales</taxon>
        <taxon>Theaceae</taxon>
        <taxon>Camellia</taxon>
    </lineage>
</organism>
<evidence type="ECO:0000256" key="2">
    <source>
        <dbReference type="ARBA" id="ARBA00022801"/>
    </source>
</evidence>
<sequence length="592" mass="67996">MLVLCPKAFLDTLNITVFALGVSPKLSKMKVIISTQFFYCCFLLLLLWFSVFVESFNEEEQDDIKRSQFPENFFFGTATSSYQIEGAFLEDGKSLSNWDVFTHRHGAINNGENGDVAEDHYHRYLEDIELVHSLGVNAYRFSISWSRVLPRGRFGEVNPNGVMFYNNIIDNLLVKGIQPFVTIAHHDFPQELEDRYGSWLSPFMQEEFVHYAETCFKSFGDRVKNWLTINEPNLFADMAYIKGKYPPAHCSEPFGNCSVGNSDIEPLTVMHNMLLAHAKAVKIYREHFQKKHGGMIGIVGDALMYRPLTDDVKDREAASRVLAFNVAWVFDPLVYGDYPPEMRQYLGNKLPTFSAEETEYIKDSIDFIGINHYSTLYVKDCIYSSCIDGGDQPIRGYAFITRERNGVPIGEPTGMEIFFIVPEGMEEIVDYIKKRYPNMPIFVFENGYAPPHEEDVQVQDLLHDVNRIEFHKAYLSSLARAIRDGADVRGYFIWTLMDDFEWIDGYNPGFGLHYVDRQTLERIPKLSAKWYKNFLTNYTPNNDNEVAGKSSFENKNFLTNYTPNNDNEVAGKSSFENKNVITAGLRTEQAEI</sequence>
<evidence type="ECO:0000256" key="4">
    <source>
        <dbReference type="RuleBase" id="RU003690"/>
    </source>
</evidence>
<dbReference type="InterPro" id="IPR017853">
    <property type="entry name" value="GH"/>
</dbReference>
<reference evidence="6" key="1">
    <citation type="journal article" date="2017" name="Food Res. Intern.">
        <title>Functional characterizations of ?-glucosidases involved in aroma compound formation in tea (Camellia sinensis).</title>
        <authorList>
            <person name="Zhou Y."/>
            <person name="Zeng L."/>
            <person name="Gui J."/>
            <person name="Liao Y."/>
            <person name="Li J."/>
            <person name="Tang J."/>
            <person name="Meng Q."/>
            <person name="Dong F."/>
            <person name="Yang Z."/>
        </authorList>
    </citation>
    <scope>NUCLEOTIDE SEQUENCE</scope>
</reference>
<evidence type="ECO:0000256" key="1">
    <source>
        <dbReference type="ARBA" id="ARBA00010838"/>
    </source>
</evidence>
<dbReference type="InterPro" id="IPR001360">
    <property type="entry name" value="Glyco_hydro_1"/>
</dbReference>
<dbReference type="Pfam" id="PF00232">
    <property type="entry name" value="Glyco_hydro_1"/>
    <property type="match status" value="1"/>
</dbReference>
<dbReference type="EMBL" id="KY379520">
    <property type="protein sequence ID" value="ARU79076.1"/>
    <property type="molecule type" value="mRNA"/>
</dbReference>
<dbReference type="Gene3D" id="3.20.20.80">
    <property type="entry name" value="Glycosidases"/>
    <property type="match status" value="1"/>
</dbReference>
<keyword evidence="5" id="KW-0812">Transmembrane</keyword>
<dbReference type="PANTHER" id="PTHR10353">
    <property type="entry name" value="GLYCOSYL HYDROLASE"/>
    <property type="match status" value="1"/>
</dbReference>
<keyword evidence="5" id="KW-1133">Transmembrane helix</keyword>
<proteinExistence type="evidence at transcript level"/>
<dbReference type="PANTHER" id="PTHR10353:SF175">
    <property type="entry name" value="BETA-GLUCOSIDASE 18-LIKE ISOFORM X1"/>
    <property type="match status" value="1"/>
</dbReference>
<dbReference type="PROSITE" id="PS00653">
    <property type="entry name" value="GLYCOSYL_HYDROL_F1_2"/>
    <property type="match status" value="1"/>
</dbReference>
<dbReference type="FunFam" id="3.20.20.80:FF:000020">
    <property type="entry name" value="Beta-glucosidase 12"/>
    <property type="match status" value="1"/>
</dbReference>
<gene>
    <name evidence="6" type="primary">GH1BG8</name>
</gene>
<dbReference type="AlphaFoldDB" id="A0A1Y0K2C9"/>
<accession>A0A1Y0K2C9</accession>
<evidence type="ECO:0000256" key="5">
    <source>
        <dbReference type="SAM" id="Phobius"/>
    </source>
</evidence>
<keyword evidence="5" id="KW-0472">Membrane</keyword>
<dbReference type="GO" id="GO:0008422">
    <property type="term" value="F:beta-glucosidase activity"/>
    <property type="evidence" value="ECO:0007669"/>
    <property type="project" value="TreeGrafter"/>
</dbReference>
<evidence type="ECO:0000256" key="3">
    <source>
        <dbReference type="ARBA" id="ARBA00023295"/>
    </source>
</evidence>
<name>A0A1Y0K2C9_CAMSI</name>
<dbReference type="GO" id="GO:0005975">
    <property type="term" value="P:carbohydrate metabolic process"/>
    <property type="evidence" value="ECO:0007669"/>
    <property type="project" value="InterPro"/>
</dbReference>
<keyword evidence="2" id="KW-0378">Hydrolase</keyword>
<dbReference type="PRINTS" id="PR00131">
    <property type="entry name" value="GLHYDRLASE1"/>
</dbReference>